<accession>A0A094WAK1</accession>
<dbReference type="PROSITE" id="PS00470">
    <property type="entry name" value="IDH_IMDH"/>
    <property type="match status" value="1"/>
</dbReference>
<dbReference type="GO" id="GO:0051287">
    <property type="term" value="F:NAD binding"/>
    <property type="evidence" value="ECO:0007669"/>
    <property type="project" value="InterPro"/>
</dbReference>
<sequence length="387" mass="42511">MGQFRWSVSEPGLERMRMKTEQNSKKILLLPGDGIGPEVFGPVRDILEHLVASGHVLLEWEEGLIGGIATDRTGLPLPPDTIEKADRCDAVLLGAVGGPKYDSLPYEKRPERALLGIREHLGAFANLRPARLFPELAGSSTLKPEIISDLDLMVVRELTGGIYFGKPRGIVTEQGVRRGINTETYTEPEIARIMRVAFDLARTRRKKVTSVDKANVLESSVLWREVAVSVHKEYQDIELSHMYVDNAAMQLVRNPKQFDVLVTGNLFGDILSDEAAQLTGSIGMLASASIGGKTGLYEPIHGSAPDIAGKDIANPLAMILSLALLFRYSLQREDLAGVLERSVQNVLKEGYRTSDIQGAGTKKIVGTREMGTLVFQELKKVLENSQR</sequence>
<comment type="pathway">
    <text evidence="3 14 15">Amino-acid biosynthesis; L-leucine biosynthesis; L-leucine from 3-methyl-2-oxobutanoate: step 3/4.</text>
</comment>
<evidence type="ECO:0000256" key="13">
    <source>
        <dbReference type="ARBA" id="ARBA00023304"/>
    </source>
</evidence>
<dbReference type="GO" id="GO:0005829">
    <property type="term" value="C:cytosol"/>
    <property type="evidence" value="ECO:0007669"/>
    <property type="project" value="TreeGrafter"/>
</dbReference>
<evidence type="ECO:0000256" key="1">
    <source>
        <dbReference type="ARBA" id="ARBA00000624"/>
    </source>
</evidence>
<feature type="binding site" evidence="14">
    <location>
        <position position="269"/>
    </location>
    <ligand>
        <name>Mg(2+)</name>
        <dbReference type="ChEBI" id="CHEBI:18420"/>
    </ligand>
</feature>
<dbReference type="Proteomes" id="UP000029452">
    <property type="component" value="Unassembled WGS sequence"/>
</dbReference>
<dbReference type="InterPro" id="IPR019818">
    <property type="entry name" value="IsoCit/isopropylmalate_DH_CS"/>
</dbReference>
<dbReference type="GO" id="GO:0000287">
    <property type="term" value="F:magnesium ion binding"/>
    <property type="evidence" value="ECO:0007669"/>
    <property type="project" value="InterPro"/>
</dbReference>
<keyword evidence="11 14" id="KW-0520">NAD</keyword>
<keyword evidence="14" id="KW-0963">Cytoplasm</keyword>
<dbReference type="HAMAP" id="MF_01033">
    <property type="entry name" value="LeuB_type1"/>
    <property type="match status" value="1"/>
</dbReference>
<comment type="catalytic activity">
    <reaction evidence="1 14 15">
        <text>(2R,3S)-3-isopropylmalate + NAD(+) = 4-methyl-2-oxopentanoate + CO2 + NADH</text>
        <dbReference type="Rhea" id="RHEA:32271"/>
        <dbReference type="ChEBI" id="CHEBI:16526"/>
        <dbReference type="ChEBI" id="CHEBI:17865"/>
        <dbReference type="ChEBI" id="CHEBI:35121"/>
        <dbReference type="ChEBI" id="CHEBI:57540"/>
        <dbReference type="ChEBI" id="CHEBI:57945"/>
        <dbReference type="EC" id="1.1.1.85"/>
    </reaction>
</comment>
<feature type="binding site" evidence="14">
    <location>
        <position position="245"/>
    </location>
    <ligand>
        <name>substrate</name>
    </ligand>
</feature>
<feature type="binding site" evidence="14">
    <location>
        <begin position="302"/>
        <end position="314"/>
    </location>
    <ligand>
        <name>NAD(+)</name>
        <dbReference type="ChEBI" id="CHEBI:57540"/>
    </ligand>
</feature>
<dbReference type="EC" id="1.1.1.85" evidence="14"/>
<dbReference type="PATRIC" id="fig|178606.4.peg.2591"/>
<dbReference type="GO" id="GO:0009098">
    <property type="term" value="P:L-leucine biosynthetic process"/>
    <property type="evidence" value="ECO:0007669"/>
    <property type="project" value="UniProtKB-UniRule"/>
</dbReference>
<dbReference type="AlphaFoldDB" id="A0A094WAK1"/>
<feature type="binding site" evidence="14">
    <location>
        <begin position="98"/>
        <end position="111"/>
    </location>
    <ligand>
        <name>NAD(+)</name>
        <dbReference type="ChEBI" id="CHEBI:57540"/>
    </ligand>
</feature>
<evidence type="ECO:0000259" key="16">
    <source>
        <dbReference type="SMART" id="SM01329"/>
    </source>
</evidence>
<dbReference type="FunFam" id="3.40.718.10:FF:000006">
    <property type="entry name" value="3-isopropylmalate dehydrogenase"/>
    <property type="match status" value="1"/>
</dbReference>
<evidence type="ECO:0000256" key="2">
    <source>
        <dbReference type="ARBA" id="ARBA00001936"/>
    </source>
</evidence>
<feature type="domain" description="Isopropylmalate dehydrogenase-like" evidence="16">
    <location>
        <begin position="26"/>
        <end position="374"/>
    </location>
</feature>
<dbReference type="NCBIfam" id="TIGR00169">
    <property type="entry name" value="leuB"/>
    <property type="match status" value="1"/>
</dbReference>
<comment type="cofactor">
    <cofactor evidence="2">
        <name>Mn(2+)</name>
        <dbReference type="ChEBI" id="CHEBI:29035"/>
    </cofactor>
</comment>
<keyword evidence="6 14" id="KW-0432">Leucine biosynthesis</keyword>
<evidence type="ECO:0000256" key="10">
    <source>
        <dbReference type="ARBA" id="ARBA00023002"/>
    </source>
</evidence>
<dbReference type="PANTHER" id="PTHR42979">
    <property type="entry name" value="3-ISOPROPYLMALATE DEHYDROGENASE"/>
    <property type="match status" value="1"/>
</dbReference>
<name>A0A094WAK1_9BACT</name>
<gene>
    <name evidence="14" type="primary">leuB</name>
    <name evidence="17" type="ORF">LptCag_2728</name>
</gene>
<dbReference type="GO" id="GO:0003862">
    <property type="term" value="F:3-isopropylmalate dehydrogenase activity"/>
    <property type="evidence" value="ECO:0007669"/>
    <property type="project" value="UniProtKB-UniRule"/>
</dbReference>
<feature type="site" description="Important for catalysis" evidence="14">
    <location>
        <position position="163"/>
    </location>
</feature>
<feature type="binding site" evidence="14">
    <location>
        <position position="245"/>
    </location>
    <ligand>
        <name>Mg(2+)</name>
        <dbReference type="ChEBI" id="CHEBI:18420"/>
    </ligand>
</feature>
<proteinExistence type="inferred from homology"/>
<comment type="subunit">
    <text evidence="5 14 15">Homodimer.</text>
</comment>
<evidence type="ECO:0000256" key="12">
    <source>
        <dbReference type="ARBA" id="ARBA00023211"/>
    </source>
</evidence>
<keyword evidence="13 14" id="KW-0100">Branched-chain amino acid biosynthesis</keyword>
<dbReference type="EMBL" id="JPGK01000013">
    <property type="protein sequence ID" value="KGA92687.1"/>
    <property type="molecule type" value="Genomic_DNA"/>
</dbReference>
<dbReference type="InterPro" id="IPR024084">
    <property type="entry name" value="IsoPropMal-DH-like_dom"/>
</dbReference>
<keyword evidence="10 14" id="KW-0560">Oxidoreductase</keyword>
<evidence type="ECO:0000313" key="17">
    <source>
        <dbReference type="EMBL" id="KGA92687.1"/>
    </source>
</evidence>
<keyword evidence="9 14" id="KW-0460">Magnesium</keyword>
<keyword evidence="7 14" id="KW-0028">Amino-acid biosynthesis</keyword>
<comment type="similarity">
    <text evidence="4 14">Belongs to the isocitrate and isopropylmalate dehydrogenases family. LeuB type 1 subfamily.</text>
</comment>
<keyword evidence="12 14" id="KW-0464">Manganese</keyword>
<evidence type="ECO:0000256" key="7">
    <source>
        <dbReference type="ARBA" id="ARBA00022605"/>
    </source>
</evidence>
<dbReference type="InterPro" id="IPR004429">
    <property type="entry name" value="Isopropylmalate_DH"/>
</dbReference>
<evidence type="ECO:0000256" key="11">
    <source>
        <dbReference type="ARBA" id="ARBA00023027"/>
    </source>
</evidence>
<dbReference type="PANTHER" id="PTHR42979:SF1">
    <property type="entry name" value="3-ISOPROPYLMALATE DEHYDROGENASE"/>
    <property type="match status" value="1"/>
</dbReference>
<feature type="binding site" evidence="14">
    <location>
        <position position="118"/>
    </location>
    <ligand>
        <name>substrate</name>
    </ligand>
</feature>
<comment type="subcellular location">
    <subcellularLocation>
        <location evidence="14">Cytoplasm</location>
    </subcellularLocation>
</comment>
<evidence type="ECO:0000256" key="5">
    <source>
        <dbReference type="ARBA" id="ARBA00011738"/>
    </source>
</evidence>
<dbReference type="SUPFAM" id="SSF53659">
    <property type="entry name" value="Isocitrate/Isopropylmalate dehydrogenase-like"/>
    <property type="match status" value="1"/>
</dbReference>
<evidence type="ECO:0000313" key="18">
    <source>
        <dbReference type="Proteomes" id="UP000029452"/>
    </source>
</evidence>
<evidence type="ECO:0000256" key="14">
    <source>
        <dbReference type="HAMAP-Rule" id="MF_01033"/>
    </source>
</evidence>
<comment type="function">
    <text evidence="14 15">Catalyzes the oxidation of 3-carboxy-2-hydroxy-4-methylpentanoate (3-isopropylmalate) to 3-carboxy-4-methyl-2-oxopentanoate. The product decarboxylates to 4-methyl-2 oxopentanoate.</text>
</comment>
<evidence type="ECO:0000256" key="3">
    <source>
        <dbReference type="ARBA" id="ARBA00004762"/>
    </source>
</evidence>
<feature type="site" description="Important for catalysis" evidence="14">
    <location>
        <position position="213"/>
    </location>
</feature>
<dbReference type="Pfam" id="PF00180">
    <property type="entry name" value="Iso_dh"/>
    <property type="match status" value="1"/>
</dbReference>
<keyword evidence="8 14" id="KW-0479">Metal-binding</keyword>
<feature type="binding site" evidence="14">
    <location>
        <position position="128"/>
    </location>
    <ligand>
        <name>substrate</name>
    </ligand>
</feature>
<protein>
    <recommendedName>
        <fullName evidence="14">3-isopropylmalate dehydrogenase</fullName>
        <ecNumber evidence="14">1.1.1.85</ecNumber>
    </recommendedName>
    <alternativeName>
        <fullName evidence="14">3-IPM-DH</fullName>
    </alternativeName>
    <alternativeName>
        <fullName evidence="14">Beta-IPM dehydrogenase</fullName>
        <shortName evidence="14">IMDH</shortName>
    </alternativeName>
</protein>
<dbReference type="UniPathway" id="UPA00048">
    <property type="reaction ID" value="UER00072"/>
</dbReference>
<evidence type="ECO:0000256" key="4">
    <source>
        <dbReference type="ARBA" id="ARBA00008319"/>
    </source>
</evidence>
<comment type="cofactor">
    <cofactor evidence="14 15">
        <name>Mg(2+)</name>
        <dbReference type="ChEBI" id="CHEBI:18420"/>
    </cofactor>
    <cofactor evidence="14 15">
        <name>Mn(2+)</name>
        <dbReference type="ChEBI" id="CHEBI:29035"/>
    </cofactor>
    <text evidence="14 15">Binds 1 Mg(2+) or Mn(2+) ion per subunit.</text>
</comment>
<feature type="binding site" evidence="14">
    <location>
        <position position="273"/>
    </location>
    <ligand>
        <name>Mg(2+)</name>
        <dbReference type="ChEBI" id="CHEBI:18420"/>
    </ligand>
</feature>
<comment type="caution">
    <text evidence="17">The sequence shown here is derived from an EMBL/GenBank/DDBJ whole genome shotgun (WGS) entry which is preliminary data.</text>
</comment>
<organism evidence="17 18">
    <name type="scientific">Leptospirillum ferriphilum</name>
    <dbReference type="NCBI Taxonomy" id="178606"/>
    <lineage>
        <taxon>Bacteria</taxon>
        <taxon>Pseudomonadati</taxon>
        <taxon>Nitrospirota</taxon>
        <taxon>Nitrospiria</taxon>
        <taxon>Nitrospirales</taxon>
        <taxon>Nitrospiraceae</taxon>
        <taxon>Leptospirillum</taxon>
    </lineage>
</organism>
<dbReference type="SMART" id="SM01329">
    <property type="entry name" value="Iso_dh"/>
    <property type="match status" value="1"/>
</dbReference>
<evidence type="ECO:0000256" key="8">
    <source>
        <dbReference type="ARBA" id="ARBA00022723"/>
    </source>
</evidence>
<evidence type="ECO:0000256" key="15">
    <source>
        <dbReference type="RuleBase" id="RU004445"/>
    </source>
</evidence>
<evidence type="ECO:0000256" key="6">
    <source>
        <dbReference type="ARBA" id="ARBA00022430"/>
    </source>
</evidence>
<evidence type="ECO:0000256" key="9">
    <source>
        <dbReference type="ARBA" id="ARBA00022842"/>
    </source>
</evidence>
<feature type="binding site" evidence="14">
    <location>
        <position position="156"/>
    </location>
    <ligand>
        <name>substrate</name>
    </ligand>
</feature>
<reference evidence="17 18" key="1">
    <citation type="submission" date="2014-06" db="EMBL/GenBank/DDBJ databases">
        <title>Draft genome sequence of iron oxidizing acidophile Leptospirillum ferriphilum DSM14647.</title>
        <authorList>
            <person name="Cardenas J.P."/>
            <person name="Lazcano M."/>
            <person name="Ossandon F.J."/>
            <person name="Corbett M."/>
            <person name="Holmes D.S."/>
            <person name="Watkin E."/>
        </authorList>
    </citation>
    <scope>NUCLEOTIDE SEQUENCE [LARGE SCALE GENOMIC DNA]</scope>
    <source>
        <strain evidence="17 18">DSM 14647</strain>
    </source>
</reference>
<dbReference type="Gene3D" id="3.40.718.10">
    <property type="entry name" value="Isopropylmalate Dehydrogenase"/>
    <property type="match status" value="1"/>
</dbReference>